<evidence type="ECO:0000313" key="3">
    <source>
        <dbReference type="Proteomes" id="UP000297839"/>
    </source>
</evidence>
<accession>A0A4Z0CA99</accession>
<proteinExistence type="predicted"/>
<name>A0A4Z0CA99_9BURK</name>
<dbReference type="RefSeq" id="WP_135248538.1">
    <property type="nucleotide sequence ID" value="NZ_SMLK01000001.1"/>
</dbReference>
<dbReference type="OrthoDB" id="9795237at2"/>
<evidence type="ECO:0000256" key="1">
    <source>
        <dbReference type="SAM" id="MobiDB-lite"/>
    </source>
</evidence>
<feature type="compositionally biased region" description="Low complexity" evidence="1">
    <location>
        <begin position="169"/>
        <end position="181"/>
    </location>
</feature>
<feature type="region of interest" description="Disordered" evidence="1">
    <location>
        <begin position="165"/>
        <end position="193"/>
    </location>
</feature>
<evidence type="ECO:0000313" key="2">
    <source>
        <dbReference type="EMBL" id="TFZ08597.1"/>
    </source>
</evidence>
<reference evidence="2 3" key="1">
    <citation type="submission" date="2019-03" db="EMBL/GenBank/DDBJ databases">
        <title>Ramlibacter sp. 18x22-1, whole genome shotgun sequence.</title>
        <authorList>
            <person name="Zhang X."/>
            <person name="Feng G."/>
            <person name="Zhu H."/>
        </authorList>
    </citation>
    <scope>NUCLEOTIDE SEQUENCE [LARGE SCALE GENOMIC DNA]</scope>
    <source>
        <strain evidence="2 3">18x22-1</strain>
    </source>
</reference>
<organism evidence="2 3">
    <name type="scientific">Ramlibacter humi</name>
    <dbReference type="NCBI Taxonomy" id="2530451"/>
    <lineage>
        <taxon>Bacteria</taxon>
        <taxon>Pseudomonadati</taxon>
        <taxon>Pseudomonadota</taxon>
        <taxon>Betaproteobacteria</taxon>
        <taxon>Burkholderiales</taxon>
        <taxon>Comamonadaceae</taxon>
        <taxon>Ramlibacter</taxon>
    </lineage>
</organism>
<comment type="caution">
    <text evidence="2">The sequence shown here is derived from an EMBL/GenBank/DDBJ whole genome shotgun (WGS) entry which is preliminary data.</text>
</comment>
<dbReference type="Proteomes" id="UP000297839">
    <property type="component" value="Unassembled WGS sequence"/>
</dbReference>
<gene>
    <name evidence="2" type="ORF">EZ216_05430</name>
</gene>
<protein>
    <submittedName>
        <fullName evidence="2">Uncharacterized protein</fullName>
    </submittedName>
</protein>
<sequence length="193" mass="21523">MQIHQLSVNYQAEQDRVLLKVNSTSGEEMRMWLTRRLMSGLWPLLTKLNTDQLIRMEAAGSVLASADDELKKMVTEFRKEEFLQGADFETPYEEKPTLPLGNEPLLVTDVDATPLGSGRLRLAFNERASVSGGDKPRGFQLELDPKLTQGLMHLLDQALARSQWRDNFAAPPTAAEPAEPGTGDGGDRPRYLN</sequence>
<dbReference type="AlphaFoldDB" id="A0A4Z0CA99"/>
<dbReference type="EMBL" id="SMLK01000001">
    <property type="protein sequence ID" value="TFZ08597.1"/>
    <property type="molecule type" value="Genomic_DNA"/>
</dbReference>
<keyword evidence="3" id="KW-1185">Reference proteome</keyword>